<dbReference type="EMBL" id="JARKIE010000045">
    <property type="protein sequence ID" value="KAJ7693642.1"/>
    <property type="molecule type" value="Genomic_DNA"/>
</dbReference>
<dbReference type="Proteomes" id="UP001221757">
    <property type="component" value="Unassembled WGS sequence"/>
</dbReference>
<reference evidence="2" key="1">
    <citation type="submission" date="2023-03" db="EMBL/GenBank/DDBJ databases">
        <title>Massive genome expansion in bonnet fungi (Mycena s.s.) driven by repeated elements and novel gene families across ecological guilds.</title>
        <authorList>
            <consortium name="Lawrence Berkeley National Laboratory"/>
            <person name="Harder C.B."/>
            <person name="Miyauchi S."/>
            <person name="Viragh M."/>
            <person name="Kuo A."/>
            <person name="Thoen E."/>
            <person name="Andreopoulos B."/>
            <person name="Lu D."/>
            <person name="Skrede I."/>
            <person name="Drula E."/>
            <person name="Henrissat B."/>
            <person name="Morin E."/>
            <person name="Kohler A."/>
            <person name="Barry K."/>
            <person name="LaButti K."/>
            <person name="Morin E."/>
            <person name="Salamov A."/>
            <person name="Lipzen A."/>
            <person name="Mereny Z."/>
            <person name="Hegedus B."/>
            <person name="Baldrian P."/>
            <person name="Stursova M."/>
            <person name="Weitz H."/>
            <person name="Taylor A."/>
            <person name="Grigoriev I.V."/>
            <person name="Nagy L.G."/>
            <person name="Martin F."/>
            <person name="Kauserud H."/>
        </authorList>
    </citation>
    <scope>NUCLEOTIDE SEQUENCE</scope>
    <source>
        <strain evidence="2">CBHHK067</strain>
    </source>
</reference>
<accession>A0AAD7DNB8</accession>
<name>A0AAD7DNB8_MYCRO</name>
<sequence>MSRILHVKRLTRTSGLHHFPRNQLQIGCRNRTMKSGYRPEGRTRKAVRVRLIGLANPVSVSPLSIYTRDSEHDIRPHHHHEHLNDPPSTRSPTIGRNGHGQTGTPFLSSSWCRPSRPSSRWLLGRRSLKNICNVFSGASRNSGSSLRRGMSKHHYVWHNGAFVIRGLLADDVEAEDERGRRRCHETPSMVFFVQGKKWRWFWSILLRKVNPFSLFGGSIEPIASSGGKRHNDVAIIARSSSLRISSVH</sequence>
<protein>
    <submittedName>
        <fullName evidence="2">Uncharacterized protein</fullName>
    </submittedName>
</protein>
<organism evidence="2 3">
    <name type="scientific">Mycena rosella</name>
    <name type="common">Pink bonnet</name>
    <name type="synonym">Agaricus rosellus</name>
    <dbReference type="NCBI Taxonomy" id="1033263"/>
    <lineage>
        <taxon>Eukaryota</taxon>
        <taxon>Fungi</taxon>
        <taxon>Dikarya</taxon>
        <taxon>Basidiomycota</taxon>
        <taxon>Agaricomycotina</taxon>
        <taxon>Agaricomycetes</taxon>
        <taxon>Agaricomycetidae</taxon>
        <taxon>Agaricales</taxon>
        <taxon>Marasmiineae</taxon>
        <taxon>Mycenaceae</taxon>
        <taxon>Mycena</taxon>
    </lineage>
</organism>
<feature type="compositionally biased region" description="Low complexity" evidence="1">
    <location>
        <begin position="107"/>
        <end position="117"/>
    </location>
</feature>
<feature type="region of interest" description="Disordered" evidence="1">
    <location>
        <begin position="76"/>
        <end position="117"/>
    </location>
</feature>
<keyword evidence="3" id="KW-1185">Reference proteome</keyword>
<evidence type="ECO:0000313" key="2">
    <source>
        <dbReference type="EMBL" id="KAJ7693642.1"/>
    </source>
</evidence>
<dbReference type="AlphaFoldDB" id="A0AAD7DNB8"/>
<gene>
    <name evidence="2" type="ORF">B0H17DRAFT_491340</name>
</gene>
<comment type="caution">
    <text evidence="2">The sequence shown here is derived from an EMBL/GenBank/DDBJ whole genome shotgun (WGS) entry which is preliminary data.</text>
</comment>
<evidence type="ECO:0000313" key="3">
    <source>
        <dbReference type="Proteomes" id="UP001221757"/>
    </source>
</evidence>
<evidence type="ECO:0000256" key="1">
    <source>
        <dbReference type="SAM" id="MobiDB-lite"/>
    </source>
</evidence>
<proteinExistence type="predicted"/>